<dbReference type="InterPro" id="IPR003594">
    <property type="entry name" value="HATPase_dom"/>
</dbReference>
<comment type="catalytic activity">
    <reaction evidence="1">
        <text>ATP + protein L-histidine = ADP + protein N-phospho-L-histidine.</text>
        <dbReference type="EC" id="2.7.13.3"/>
    </reaction>
</comment>
<dbReference type="SUPFAM" id="SSF55874">
    <property type="entry name" value="ATPase domain of HSP90 chaperone/DNA topoisomerase II/histidine kinase"/>
    <property type="match status" value="1"/>
</dbReference>
<dbReference type="PANTHER" id="PTHR43547">
    <property type="entry name" value="TWO-COMPONENT HISTIDINE KINASE"/>
    <property type="match status" value="1"/>
</dbReference>
<evidence type="ECO:0000259" key="6">
    <source>
        <dbReference type="PROSITE" id="PS50109"/>
    </source>
</evidence>
<evidence type="ECO:0000256" key="2">
    <source>
        <dbReference type="ARBA" id="ARBA00012438"/>
    </source>
</evidence>
<dbReference type="PROSITE" id="PS50109">
    <property type="entry name" value="HIS_KIN"/>
    <property type="match status" value="1"/>
</dbReference>
<dbReference type="FunFam" id="3.30.565.10:FF:000006">
    <property type="entry name" value="Sensor histidine kinase WalK"/>
    <property type="match status" value="1"/>
</dbReference>
<keyword evidence="5" id="KW-0418">Kinase</keyword>
<evidence type="ECO:0000256" key="4">
    <source>
        <dbReference type="ARBA" id="ARBA00022679"/>
    </source>
</evidence>
<dbReference type="CDD" id="cd00075">
    <property type="entry name" value="HATPase"/>
    <property type="match status" value="1"/>
</dbReference>
<sequence length="180" mass="19876">MIAVEVVRNGHLSKEEEVEVYDTVQRQVQHMVRLIDEAEHQLTVNLPDEPFEIDGDAVRLSQIVANLLNNAAKYTPDGGRIDLTVSALDDQVEIRVKDNGIGIPPELIPDVFGMFQQIDQHLDLSKGGLGIGLTLVKRLVEMHQGQIEVESAGEGKGREFIVRLPLAGKRKPPIETTTSP</sequence>
<protein>
    <recommendedName>
        <fullName evidence="2">histidine kinase</fullName>
        <ecNumber evidence="2">2.7.13.3</ecNumber>
    </recommendedName>
</protein>
<gene>
    <name evidence="7" type="primary">phoR_2</name>
    <name evidence="7" type="ORF">Enr8_15820</name>
</gene>
<dbReference type="GO" id="GO:0000155">
    <property type="term" value="F:phosphorelay sensor kinase activity"/>
    <property type="evidence" value="ECO:0007669"/>
    <property type="project" value="TreeGrafter"/>
</dbReference>
<proteinExistence type="predicted"/>
<dbReference type="AlphaFoldDB" id="A0A5C5V6K1"/>
<dbReference type="Proteomes" id="UP000318878">
    <property type="component" value="Unassembled WGS sequence"/>
</dbReference>
<dbReference type="PRINTS" id="PR00344">
    <property type="entry name" value="BCTRLSENSOR"/>
</dbReference>
<name>A0A5C5V6K1_9BACT</name>
<evidence type="ECO:0000256" key="5">
    <source>
        <dbReference type="ARBA" id="ARBA00022777"/>
    </source>
</evidence>
<dbReference type="EMBL" id="SJPF01000002">
    <property type="protein sequence ID" value="TWT34188.1"/>
    <property type="molecule type" value="Genomic_DNA"/>
</dbReference>
<evidence type="ECO:0000256" key="1">
    <source>
        <dbReference type="ARBA" id="ARBA00000085"/>
    </source>
</evidence>
<dbReference type="Pfam" id="PF02518">
    <property type="entry name" value="HATPase_c"/>
    <property type="match status" value="1"/>
</dbReference>
<dbReference type="RefSeq" id="WP_246119997.1">
    <property type="nucleotide sequence ID" value="NZ_SJPF01000002.1"/>
</dbReference>
<comment type="caution">
    <text evidence="7">The sequence shown here is derived from an EMBL/GenBank/DDBJ whole genome shotgun (WGS) entry which is preliminary data.</text>
</comment>
<dbReference type="SMART" id="SM00387">
    <property type="entry name" value="HATPase_c"/>
    <property type="match status" value="1"/>
</dbReference>
<keyword evidence="4 7" id="KW-0808">Transferase</keyword>
<organism evidence="7 8">
    <name type="scientific">Blastopirellula retiformator</name>
    <dbReference type="NCBI Taxonomy" id="2527970"/>
    <lineage>
        <taxon>Bacteria</taxon>
        <taxon>Pseudomonadati</taxon>
        <taxon>Planctomycetota</taxon>
        <taxon>Planctomycetia</taxon>
        <taxon>Pirellulales</taxon>
        <taxon>Pirellulaceae</taxon>
        <taxon>Blastopirellula</taxon>
    </lineage>
</organism>
<evidence type="ECO:0000256" key="3">
    <source>
        <dbReference type="ARBA" id="ARBA00022553"/>
    </source>
</evidence>
<dbReference type="Gene3D" id="3.30.565.10">
    <property type="entry name" value="Histidine kinase-like ATPase, C-terminal domain"/>
    <property type="match status" value="1"/>
</dbReference>
<dbReference type="InterPro" id="IPR004358">
    <property type="entry name" value="Sig_transdc_His_kin-like_C"/>
</dbReference>
<reference evidence="7 8" key="1">
    <citation type="submission" date="2019-02" db="EMBL/GenBank/DDBJ databases">
        <title>Deep-cultivation of Planctomycetes and their phenomic and genomic characterization uncovers novel biology.</title>
        <authorList>
            <person name="Wiegand S."/>
            <person name="Jogler M."/>
            <person name="Boedeker C."/>
            <person name="Pinto D."/>
            <person name="Vollmers J."/>
            <person name="Rivas-Marin E."/>
            <person name="Kohn T."/>
            <person name="Peeters S.H."/>
            <person name="Heuer A."/>
            <person name="Rast P."/>
            <person name="Oberbeckmann S."/>
            <person name="Bunk B."/>
            <person name="Jeske O."/>
            <person name="Meyerdierks A."/>
            <person name="Storesund J.E."/>
            <person name="Kallscheuer N."/>
            <person name="Luecker S."/>
            <person name="Lage O.M."/>
            <person name="Pohl T."/>
            <person name="Merkel B.J."/>
            <person name="Hornburger P."/>
            <person name="Mueller R.-W."/>
            <person name="Bruemmer F."/>
            <person name="Labrenz M."/>
            <person name="Spormann A.M."/>
            <person name="Op Den Camp H."/>
            <person name="Overmann J."/>
            <person name="Amann R."/>
            <person name="Jetten M.S.M."/>
            <person name="Mascher T."/>
            <person name="Medema M.H."/>
            <person name="Devos D.P."/>
            <person name="Kaster A.-K."/>
            <person name="Ovreas L."/>
            <person name="Rohde M."/>
            <person name="Galperin M.Y."/>
            <person name="Jogler C."/>
        </authorList>
    </citation>
    <scope>NUCLEOTIDE SEQUENCE [LARGE SCALE GENOMIC DNA]</scope>
    <source>
        <strain evidence="7 8">Enr8</strain>
    </source>
</reference>
<dbReference type="EC" id="2.7.13.3" evidence="2"/>
<dbReference type="PANTHER" id="PTHR43547:SF2">
    <property type="entry name" value="HYBRID SIGNAL TRANSDUCTION HISTIDINE KINASE C"/>
    <property type="match status" value="1"/>
</dbReference>
<accession>A0A5C5V6K1</accession>
<dbReference type="InterPro" id="IPR005467">
    <property type="entry name" value="His_kinase_dom"/>
</dbReference>
<keyword evidence="3" id="KW-0597">Phosphoprotein</keyword>
<evidence type="ECO:0000313" key="8">
    <source>
        <dbReference type="Proteomes" id="UP000318878"/>
    </source>
</evidence>
<feature type="domain" description="Histidine kinase" evidence="6">
    <location>
        <begin position="1"/>
        <end position="168"/>
    </location>
</feature>
<keyword evidence="8" id="KW-1185">Reference proteome</keyword>
<evidence type="ECO:0000313" key="7">
    <source>
        <dbReference type="EMBL" id="TWT34188.1"/>
    </source>
</evidence>
<dbReference type="InterPro" id="IPR036890">
    <property type="entry name" value="HATPase_C_sf"/>
</dbReference>